<dbReference type="InterPro" id="IPR033671">
    <property type="entry name" value="TrmH"/>
</dbReference>
<dbReference type="Pfam" id="PF00588">
    <property type="entry name" value="SpoU_methylase"/>
    <property type="match status" value="1"/>
</dbReference>
<keyword evidence="4 7" id="KW-0949">S-adenosyl-L-methionine</keyword>
<dbReference type="InterPro" id="IPR029028">
    <property type="entry name" value="Alpha/beta_knot_MTases"/>
</dbReference>
<dbReference type="GO" id="GO:0141100">
    <property type="term" value="F:tRNA (guanine(18)-2'-O)-methyltransferase activity"/>
    <property type="evidence" value="ECO:0007669"/>
    <property type="project" value="UniProtKB-UniRule"/>
</dbReference>
<dbReference type="GO" id="GO:0002938">
    <property type="term" value="P:tRNA guanine ribose methylation"/>
    <property type="evidence" value="ECO:0007669"/>
    <property type="project" value="UniProtKB-UniRule"/>
</dbReference>
<comment type="function">
    <text evidence="7">Catalyzes the 2'-O methylation of guanosine at position 18 in tRNA.</text>
</comment>
<keyword evidence="3 7" id="KW-0808">Transferase</keyword>
<comment type="similarity">
    <text evidence="7">Belongs to the class IV-like SAM-binding methyltransferase superfamily. RNA methyltransferase TrmH family.</text>
</comment>
<dbReference type="HAMAP" id="MF_02060">
    <property type="entry name" value="tRNA_methyltr_TrmH"/>
    <property type="match status" value="1"/>
</dbReference>
<dbReference type="Proteomes" id="UP000036958">
    <property type="component" value="Unassembled WGS sequence"/>
</dbReference>
<keyword evidence="2 7" id="KW-0489">Methyltransferase</keyword>
<feature type="domain" description="tRNA/rRNA methyltransferase SpoU type" evidence="8">
    <location>
        <begin position="32"/>
        <end position="176"/>
    </location>
</feature>
<comment type="caution">
    <text evidence="9">The sequence shown here is derived from an EMBL/GenBank/DDBJ whole genome shotgun (WGS) entry which is preliminary data.</text>
</comment>
<comment type="caution">
    <text evidence="7">Lacks conserved residue(s) required for the propagation of feature annotation.</text>
</comment>
<feature type="binding site" evidence="7">
    <location>
        <position position="156"/>
    </location>
    <ligand>
        <name>S-adenosyl-L-methionine</name>
        <dbReference type="ChEBI" id="CHEBI:59789"/>
    </ligand>
</feature>
<comment type="catalytic activity">
    <reaction evidence="7">
        <text>guanosine(18) in tRNA + S-adenosyl-L-methionine = 2'-O-methylguanosine(18) in tRNA + S-adenosyl-L-homocysteine + H(+)</text>
        <dbReference type="Rhea" id="RHEA:20077"/>
        <dbReference type="Rhea" id="RHEA-COMP:10190"/>
        <dbReference type="Rhea" id="RHEA-COMP:10192"/>
        <dbReference type="ChEBI" id="CHEBI:15378"/>
        <dbReference type="ChEBI" id="CHEBI:57856"/>
        <dbReference type="ChEBI" id="CHEBI:59789"/>
        <dbReference type="ChEBI" id="CHEBI:74269"/>
        <dbReference type="ChEBI" id="CHEBI:74445"/>
        <dbReference type="EC" id="2.1.1.34"/>
    </reaction>
</comment>
<dbReference type="STRING" id="1409788.NC99_14010"/>
<keyword evidence="5 7" id="KW-0819">tRNA processing</keyword>
<evidence type="ECO:0000256" key="1">
    <source>
        <dbReference type="ARBA" id="ARBA00022555"/>
    </source>
</evidence>
<evidence type="ECO:0000313" key="10">
    <source>
        <dbReference type="Proteomes" id="UP000036958"/>
    </source>
</evidence>
<sequence>MDYQLIEYLSECLTPERKELFERVLDQRTRYLTVVLEDIFQPQNASAVLRTVDCFGLQDVHVIENRNHFTVDREVAMGASKWLTVKKYKEKENNSLNAIRHLRRQGYRIVATTPHEGDTNLEDFDLEKGKAALIFGTELTGISEVVQNEADEFLKIPMHGFTESFNISVSAAIILHHLTLRMRGNPAIDWQLSDHDQAAIKLSWIKRTLKRSDLLEQRYQELKNEGKL</sequence>
<evidence type="ECO:0000256" key="5">
    <source>
        <dbReference type="ARBA" id="ARBA00022694"/>
    </source>
</evidence>
<dbReference type="PANTHER" id="PTHR43453:SF1">
    <property type="entry name" value="TRNA_RRNA METHYLTRANSFERASE SPOU TYPE DOMAIN-CONTAINING PROTEIN"/>
    <property type="match status" value="1"/>
</dbReference>
<dbReference type="InterPro" id="IPR029026">
    <property type="entry name" value="tRNA_m1G_MTases_N"/>
</dbReference>
<accession>A0A0L8VBE4</accession>
<dbReference type="PANTHER" id="PTHR43453">
    <property type="entry name" value="RRNA METHYLASE-LIKE"/>
    <property type="match status" value="1"/>
</dbReference>
<evidence type="ECO:0000256" key="3">
    <source>
        <dbReference type="ARBA" id="ARBA00022679"/>
    </source>
</evidence>
<dbReference type="EC" id="2.1.1.34" evidence="7"/>
<dbReference type="Gene3D" id="3.40.1280.10">
    <property type="match status" value="1"/>
</dbReference>
<dbReference type="InterPro" id="IPR001537">
    <property type="entry name" value="SpoU_MeTrfase"/>
</dbReference>
<evidence type="ECO:0000259" key="8">
    <source>
        <dbReference type="Pfam" id="PF00588"/>
    </source>
</evidence>
<dbReference type="SUPFAM" id="SSF75217">
    <property type="entry name" value="alpha/beta knot"/>
    <property type="match status" value="1"/>
</dbReference>
<name>A0A0L8VBE4_9BACT</name>
<dbReference type="OrthoDB" id="9794400at2"/>
<reference evidence="10" key="1">
    <citation type="submission" date="2015-07" db="EMBL/GenBank/DDBJ databases">
        <title>Genome sequencing of Sunxiuqinia dokdonensis strain SK.</title>
        <authorList>
            <person name="Ahn S."/>
            <person name="Kim B.-C."/>
        </authorList>
    </citation>
    <scope>NUCLEOTIDE SEQUENCE [LARGE SCALE GENOMIC DNA]</scope>
    <source>
        <strain evidence="10">SK</strain>
    </source>
</reference>
<keyword evidence="6 7" id="KW-0694">RNA-binding</keyword>
<dbReference type="GO" id="GO:0000049">
    <property type="term" value="F:tRNA binding"/>
    <property type="evidence" value="ECO:0007669"/>
    <property type="project" value="UniProtKB-UniRule"/>
</dbReference>
<dbReference type="CDD" id="cd18092">
    <property type="entry name" value="SpoU-like_TrmH"/>
    <property type="match status" value="1"/>
</dbReference>
<dbReference type="AlphaFoldDB" id="A0A0L8VBE4"/>
<keyword evidence="10" id="KW-1185">Reference proteome</keyword>
<keyword evidence="1 7" id="KW-0820">tRNA-binding</keyword>
<evidence type="ECO:0000256" key="7">
    <source>
        <dbReference type="HAMAP-Rule" id="MF_02060"/>
    </source>
</evidence>
<evidence type="ECO:0000256" key="2">
    <source>
        <dbReference type="ARBA" id="ARBA00022603"/>
    </source>
</evidence>
<protein>
    <recommendedName>
        <fullName evidence="7">tRNA (guanosine(18)-2'-O)-methyltransferase</fullName>
        <ecNumber evidence="7">2.1.1.34</ecNumber>
    </recommendedName>
    <alternativeName>
        <fullName evidence="7">tRNA [Gm18] methyltransferase</fullName>
    </alternativeName>
</protein>
<dbReference type="PATRIC" id="fig|1409788.3.peg.1431"/>
<evidence type="ECO:0000256" key="4">
    <source>
        <dbReference type="ARBA" id="ARBA00022691"/>
    </source>
</evidence>
<feature type="binding site" evidence="7">
    <location>
        <position position="112"/>
    </location>
    <ligand>
        <name>S-adenosyl-L-methionine</name>
        <dbReference type="ChEBI" id="CHEBI:59789"/>
    </ligand>
</feature>
<proteinExistence type="inferred from homology"/>
<evidence type="ECO:0000256" key="6">
    <source>
        <dbReference type="ARBA" id="ARBA00022884"/>
    </source>
</evidence>
<evidence type="ECO:0000313" key="9">
    <source>
        <dbReference type="EMBL" id="KOH45769.1"/>
    </source>
</evidence>
<gene>
    <name evidence="7" type="primary">trmH</name>
    <name evidence="9" type="ORF">NC99_14010</name>
</gene>
<dbReference type="RefSeq" id="WP_053181056.1">
    <property type="nucleotide sequence ID" value="NZ_LGIA01000072.1"/>
</dbReference>
<organism evidence="9 10">
    <name type="scientific">Sunxiuqinia dokdonensis</name>
    <dbReference type="NCBI Taxonomy" id="1409788"/>
    <lineage>
        <taxon>Bacteria</taxon>
        <taxon>Pseudomonadati</taxon>
        <taxon>Bacteroidota</taxon>
        <taxon>Bacteroidia</taxon>
        <taxon>Marinilabiliales</taxon>
        <taxon>Prolixibacteraceae</taxon>
        <taxon>Sunxiuqinia</taxon>
    </lineage>
</organism>
<dbReference type="EMBL" id="LGIA01000072">
    <property type="protein sequence ID" value="KOH45769.1"/>
    <property type="molecule type" value="Genomic_DNA"/>
</dbReference>